<sequence>MVRGTGHSRFPRAYGVTRTRGIFRGDLDDGSLFPDFLEALAISARSLEVLADFDFLGVWSASVSPSSTPSSSSLSSSSATGASEEPRRRDVFFLLSSASPFSAAALSAAAFISGGLVSGGLVSGGLCQRRPCQRLLYLPRPSQKRECRQVS</sequence>
<organism evidence="2 3">
    <name type="scientific">Perkinsus olseni</name>
    <name type="common">Perkinsus atlanticus</name>
    <dbReference type="NCBI Taxonomy" id="32597"/>
    <lineage>
        <taxon>Eukaryota</taxon>
        <taxon>Sar</taxon>
        <taxon>Alveolata</taxon>
        <taxon>Perkinsozoa</taxon>
        <taxon>Perkinsea</taxon>
        <taxon>Perkinsida</taxon>
        <taxon>Perkinsidae</taxon>
        <taxon>Perkinsus</taxon>
    </lineage>
</organism>
<name>A0A7J6NFJ8_PEROL</name>
<reference evidence="2 3" key="1">
    <citation type="submission" date="2020-04" db="EMBL/GenBank/DDBJ databases">
        <title>Perkinsus olseni comparative genomics.</title>
        <authorList>
            <person name="Bogema D.R."/>
        </authorList>
    </citation>
    <scope>NUCLEOTIDE SEQUENCE [LARGE SCALE GENOMIC DNA]</scope>
    <source>
        <strain evidence="2">00978-12</strain>
    </source>
</reference>
<evidence type="ECO:0000313" key="3">
    <source>
        <dbReference type="Proteomes" id="UP000541610"/>
    </source>
</evidence>
<dbReference type="Proteomes" id="UP000541610">
    <property type="component" value="Unassembled WGS sequence"/>
</dbReference>
<feature type="compositionally biased region" description="Low complexity" evidence="1">
    <location>
        <begin position="61"/>
        <end position="83"/>
    </location>
</feature>
<dbReference type="EMBL" id="JABANP010000449">
    <property type="protein sequence ID" value="KAF4682217.1"/>
    <property type="molecule type" value="Genomic_DNA"/>
</dbReference>
<proteinExistence type="predicted"/>
<accession>A0A7J6NFJ8</accession>
<comment type="caution">
    <text evidence="2">The sequence shown here is derived from an EMBL/GenBank/DDBJ whole genome shotgun (WGS) entry which is preliminary data.</text>
</comment>
<evidence type="ECO:0000256" key="1">
    <source>
        <dbReference type="SAM" id="MobiDB-lite"/>
    </source>
</evidence>
<gene>
    <name evidence="2" type="ORF">FOZ60_010830</name>
</gene>
<protein>
    <submittedName>
        <fullName evidence="2">Uncharacterized protein</fullName>
    </submittedName>
</protein>
<evidence type="ECO:0000313" key="2">
    <source>
        <dbReference type="EMBL" id="KAF4682217.1"/>
    </source>
</evidence>
<feature type="region of interest" description="Disordered" evidence="1">
    <location>
        <begin position="61"/>
        <end position="86"/>
    </location>
</feature>
<dbReference type="AlphaFoldDB" id="A0A7J6NFJ8"/>